<dbReference type="FunFam" id="1.10.240.10:FF:000002">
    <property type="entry name" value="Tryptophan--tRNA ligase"/>
    <property type="match status" value="1"/>
</dbReference>
<sequence>VIAAVPSSFMTRVLSGIQPTGDIHLGNFLGALRQWAIDQHLHDSFYCAVDLHAVTVQQDPVELRSKTLETMATLVSVGLDPEVCTLFVQSHVPYHTELSWLLECTVSFGELRRMTQFKDKSAKQGDGGQEHVSAGLFTYPALMAADILIYDADRVPVGDDQRQHLELTRDVAERFNSRYGQTFVLPEAAIPKIAARVMDLQEPTNKMSKSSESPMGTVGIFEDTNSIAKKFKRAITDSENQVRFDFDAKPGVSNLLSILGAATDRDPASLADEYDQYGPLKNDTAEAIIDALEPVQNRRAELLADPAELDRIIARGAEKASEVAAITVQRAKDAMGFLPRG</sequence>
<keyword evidence="4" id="KW-0436">Ligase</keyword>
<evidence type="ECO:0000256" key="8">
    <source>
        <dbReference type="ARBA" id="ARBA00023146"/>
    </source>
</evidence>
<dbReference type="EMBL" id="UINC01000972">
    <property type="protein sequence ID" value="SUZ65973.1"/>
    <property type="molecule type" value="Genomic_DNA"/>
</dbReference>
<dbReference type="NCBIfam" id="TIGR00233">
    <property type="entry name" value="trpS"/>
    <property type="match status" value="1"/>
</dbReference>
<gene>
    <name evidence="11" type="ORF">METZ01_LOCUS18827</name>
</gene>
<comment type="catalytic activity">
    <reaction evidence="10">
        <text>tRNA(Trp) + L-tryptophan + ATP = L-tryptophyl-tRNA(Trp) + AMP + diphosphate + H(+)</text>
        <dbReference type="Rhea" id="RHEA:24080"/>
        <dbReference type="Rhea" id="RHEA-COMP:9671"/>
        <dbReference type="Rhea" id="RHEA-COMP:9705"/>
        <dbReference type="ChEBI" id="CHEBI:15378"/>
        <dbReference type="ChEBI" id="CHEBI:30616"/>
        <dbReference type="ChEBI" id="CHEBI:33019"/>
        <dbReference type="ChEBI" id="CHEBI:57912"/>
        <dbReference type="ChEBI" id="CHEBI:78442"/>
        <dbReference type="ChEBI" id="CHEBI:78535"/>
        <dbReference type="ChEBI" id="CHEBI:456215"/>
        <dbReference type="EC" id="6.1.1.2"/>
    </reaction>
</comment>
<comment type="subcellular location">
    <subcellularLocation>
        <location evidence="1">Mitochondrion</location>
    </subcellularLocation>
</comment>
<feature type="non-terminal residue" evidence="11">
    <location>
        <position position="1"/>
    </location>
</feature>
<dbReference type="GO" id="GO:0004830">
    <property type="term" value="F:tryptophan-tRNA ligase activity"/>
    <property type="evidence" value="ECO:0007669"/>
    <property type="project" value="UniProtKB-EC"/>
</dbReference>
<dbReference type="PRINTS" id="PR01039">
    <property type="entry name" value="TRNASYNTHTRP"/>
</dbReference>
<evidence type="ECO:0000256" key="5">
    <source>
        <dbReference type="ARBA" id="ARBA00022741"/>
    </source>
</evidence>
<dbReference type="InterPro" id="IPR024109">
    <property type="entry name" value="Trp-tRNA-ligase_bac-type"/>
</dbReference>
<evidence type="ECO:0000256" key="9">
    <source>
        <dbReference type="ARBA" id="ARBA00030268"/>
    </source>
</evidence>
<dbReference type="InterPro" id="IPR002306">
    <property type="entry name" value="Trp-tRNA-ligase"/>
</dbReference>
<dbReference type="HAMAP" id="MF_00140_B">
    <property type="entry name" value="Trp_tRNA_synth_B"/>
    <property type="match status" value="1"/>
</dbReference>
<evidence type="ECO:0000256" key="2">
    <source>
        <dbReference type="ARBA" id="ARBA00005594"/>
    </source>
</evidence>
<name>A0A381PKK4_9ZZZZ</name>
<dbReference type="GO" id="GO:0006436">
    <property type="term" value="P:tryptophanyl-tRNA aminoacylation"/>
    <property type="evidence" value="ECO:0007669"/>
    <property type="project" value="InterPro"/>
</dbReference>
<keyword evidence="5" id="KW-0547">Nucleotide-binding</keyword>
<organism evidence="11">
    <name type="scientific">marine metagenome</name>
    <dbReference type="NCBI Taxonomy" id="408172"/>
    <lineage>
        <taxon>unclassified sequences</taxon>
        <taxon>metagenomes</taxon>
        <taxon>ecological metagenomes</taxon>
    </lineage>
</organism>
<keyword evidence="6" id="KW-0067">ATP-binding</keyword>
<dbReference type="Gene3D" id="1.10.240.10">
    <property type="entry name" value="Tyrosyl-Transfer RNA Synthetase"/>
    <property type="match status" value="1"/>
</dbReference>
<dbReference type="GO" id="GO:0005739">
    <property type="term" value="C:mitochondrion"/>
    <property type="evidence" value="ECO:0007669"/>
    <property type="project" value="UniProtKB-SubCell"/>
</dbReference>
<dbReference type="PANTHER" id="PTHR43766">
    <property type="entry name" value="TRYPTOPHAN--TRNA LIGASE, MITOCHONDRIAL"/>
    <property type="match status" value="1"/>
</dbReference>
<dbReference type="AlphaFoldDB" id="A0A381PKK4"/>
<protein>
    <recommendedName>
        <fullName evidence="3">tryptophan--tRNA ligase</fullName>
        <ecNumber evidence="3">6.1.1.2</ecNumber>
    </recommendedName>
    <alternativeName>
        <fullName evidence="9">Tryptophanyl-tRNA synthetase</fullName>
    </alternativeName>
</protein>
<dbReference type="PANTHER" id="PTHR43766:SF1">
    <property type="entry name" value="TRYPTOPHAN--TRNA LIGASE, MITOCHONDRIAL"/>
    <property type="match status" value="1"/>
</dbReference>
<proteinExistence type="inferred from homology"/>
<dbReference type="GO" id="GO:0005524">
    <property type="term" value="F:ATP binding"/>
    <property type="evidence" value="ECO:0007669"/>
    <property type="project" value="UniProtKB-KW"/>
</dbReference>
<dbReference type="GO" id="GO:0005829">
    <property type="term" value="C:cytosol"/>
    <property type="evidence" value="ECO:0007669"/>
    <property type="project" value="TreeGrafter"/>
</dbReference>
<dbReference type="InterPro" id="IPR014729">
    <property type="entry name" value="Rossmann-like_a/b/a_fold"/>
</dbReference>
<dbReference type="InterPro" id="IPR050203">
    <property type="entry name" value="Trp-tRNA_synthetase"/>
</dbReference>
<evidence type="ECO:0000256" key="10">
    <source>
        <dbReference type="ARBA" id="ARBA00049929"/>
    </source>
</evidence>
<evidence type="ECO:0000256" key="1">
    <source>
        <dbReference type="ARBA" id="ARBA00004173"/>
    </source>
</evidence>
<comment type="similarity">
    <text evidence="2">Belongs to the class-I aminoacyl-tRNA synthetase family.</text>
</comment>
<dbReference type="EC" id="6.1.1.2" evidence="3"/>
<evidence type="ECO:0000256" key="3">
    <source>
        <dbReference type="ARBA" id="ARBA00013161"/>
    </source>
</evidence>
<evidence type="ECO:0000313" key="11">
    <source>
        <dbReference type="EMBL" id="SUZ65973.1"/>
    </source>
</evidence>
<dbReference type="Pfam" id="PF00579">
    <property type="entry name" value="tRNA-synt_1b"/>
    <property type="match status" value="1"/>
</dbReference>
<keyword evidence="7" id="KW-0648">Protein biosynthesis</keyword>
<dbReference type="PROSITE" id="PS00178">
    <property type="entry name" value="AA_TRNA_LIGASE_I"/>
    <property type="match status" value="1"/>
</dbReference>
<dbReference type="InterPro" id="IPR001412">
    <property type="entry name" value="aa-tRNA-synth_I_CS"/>
</dbReference>
<evidence type="ECO:0000256" key="6">
    <source>
        <dbReference type="ARBA" id="ARBA00022840"/>
    </source>
</evidence>
<dbReference type="SUPFAM" id="SSF52374">
    <property type="entry name" value="Nucleotidylyl transferase"/>
    <property type="match status" value="1"/>
</dbReference>
<evidence type="ECO:0000256" key="7">
    <source>
        <dbReference type="ARBA" id="ARBA00022917"/>
    </source>
</evidence>
<keyword evidence="8" id="KW-0030">Aminoacyl-tRNA synthetase</keyword>
<accession>A0A381PKK4</accession>
<dbReference type="CDD" id="cd00806">
    <property type="entry name" value="TrpRS_core"/>
    <property type="match status" value="1"/>
</dbReference>
<dbReference type="InterPro" id="IPR002305">
    <property type="entry name" value="aa-tRNA-synth_Ic"/>
</dbReference>
<reference evidence="11" key="1">
    <citation type="submission" date="2018-05" db="EMBL/GenBank/DDBJ databases">
        <authorList>
            <person name="Lanie J.A."/>
            <person name="Ng W.-L."/>
            <person name="Kazmierczak K.M."/>
            <person name="Andrzejewski T.M."/>
            <person name="Davidsen T.M."/>
            <person name="Wayne K.J."/>
            <person name="Tettelin H."/>
            <person name="Glass J.I."/>
            <person name="Rusch D."/>
            <person name="Podicherti R."/>
            <person name="Tsui H.-C.T."/>
            <person name="Winkler M.E."/>
        </authorList>
    </citation>
    <scope>NUCLEOTIDE SEQUENCE</scope>
</reference>
<dbReference type="Gene3D" id="3.40.50.620">
    <property type="entry name" value="HUPs"/>
    <property type="match status" value="1"/>
</dbReference>
<evidence type="ECO:0000256" key="4">
    <source>
        <dbReference type="ARBA" id="ARBA00022598"/>
    </source>
</evidence>